<keyword evidence="1" id="KW-0678">Repressor</keyword>
<evidence type="ECO:0000313" key="6">
    <source>
        <dbReference type="EMBL" id="SPJ34051.1"/>
    </source>
</evidence>
<evidence type="ECO:0000256" key="2">
    <source>
        <dbReference type="ARBA" id="ARBA00023015"/>
    </source>
</evidence>
<dbReference type="Gene3D" id="3.40.50.2300">
    <property type="match status" value="2"/>
</dbReference>
<dbReference type="OrthoDB" id="5681588at2"/>
<name>A0A2R8CMC1_9GAMM</name>
<dbReference type="SUPFAM" id="SSF47413">
    <property type="entry name" value="lambda repressor-like DNA-binding domains"/>
    <property type="match status" value="1"/>
</dbReference>
<evidence type="ECO:0000256" key="4">
    <source>
        <dbReference type="ARBA" id="ARBA00023163"/>
    </source>
</evidence>
<evidence type="ECO:0000259" key="5">
    <source>
        <dbReference type="PROSITE" id="PS50932"/>
    </source>
</evidence>
<feature type="domain" description="HTH lacI-type" evidence="5">
    <location>
        <begin position="12"/>
        <end position="66"/>
    </location>
</feature>
<proteinExistence type="predicted"/>
<dbReference type="InterPro" id="IPR000843">
    <property type="entry name" value="HTH_LacI"/>
</dbReference>
<dbReference type="RefSeq" id="WP_108842892.1">
    <property type="nucleotide sequence ID" value="NZ_ONZI01000003.1"/>
</dbReference>
<keyword evidence="3" id="KW-0238">DNA-binding</keyword>
<dbReference type="PANTHER" id="PTHR30146">
    <property type="entry name" value="LACI-RELATED TRANSCRIPTIONAL REPRESSOR"/>
    <property type="match status" value="1"/>
</dbReference>
<keyword evidence="7" id="KW-1185">Reference proteome</keyword>
<keyword evidence="4" id="KW-0804">Transcription</keyword>
<dbReference type="Proteomes" id="UP000244934">
    <property type="component" value="Unassembled WGS sequence"/>
</dbReference>
<dbReference type="SMART" id="SM00354">
    <property type="entry name" value="HTH_LACI"/>
    <property type="match status" value="1"/>
</dbReference>
<dbReference type="EMBL" id="ONZI01000003">
    <property type="protein sequence ID" value="SPJ34051.1"/>
    <property type="molecule type" value="Genomic_DNA"/>
</dbReference>
<keyword evidence="2" id="KW-0805">Transcription regulation</keyword>
<dbReference type="PANTHER" id="PTHR30146:SF151">
    <property type="entry name" value="HTH-TYPE TRANSCRIPTIONAL REPRESSOR CYTR"/>
    <property type="match status" value="1"/>
</dbReference>
<organism evidence="6 7">
    <name type="scientific">Kushneria phyllosphaerae</name>
    <dbReference type="NCBI Taxonomy" id="2100822"/>
    <lineage>
        <taxon>Bacteria</taxon>
        <taxon>Pseudomonadati</taxon>
        <taxon>Pseudomonadota</taxon>
        <taxon>Gammaproteobacteria</taxon>
        <taxon>Oceanospirillales</taxon>
        <taxon>Halomonadaceae</taxon>
        <taxon>Kushneria</taxon>
    </lineage>
</organism>
<dbReference type="InterPro" id="IPR028082">
    <property type="entry name" value="Peripla_BP_I"/>
</dbReference>
<evidence type="ECO:0000256" key="3">
    <source>
        <dbReference type="ARBA" id="ARBA00023125"/>
    </source>
</evidence>
<dbReference type="CDD" id="cd06267">
    <property type="entry name" value="PBP1_LacI_sugar_binding-like"/>
    <property type="match status" value="1"/>
</dbReference>
<gene>
    <name evidence="6" type="primary">cytR_4</name>
    <name evidence="6" type="ORF">KSP9073_02083</name>
</gene>
<sequence length="343" mass="37134">MAKPTSTGTGRVRLKDVALAAGVSPITVSRAFSTPGQLHPQTCQRVLEVARSMGYVAKQRPAEHANKRAVIGVINPQLNNPYFHELACAFSQLGESRQMDVLIMDSHDSPAQEAAAVDRLIACGVDGIILTVISADRRYRPAYFERLEKAGIAVILVDREVTAPHYGGVYIDNLDCGYQAGMWMKSQPIKRLLILSGPSDSMVTIGRVSGLREALAGSPIALEVHYGDFSMAPAEHFLNERLKHPPLPDALIGINNQITLGILAAYRRAGLPLPEQPDGPRLFCIDGIARAELLGIDLPSIHHDLVTIATQAMDLVEDALRSGSRRGSRQVVRGHLHLPGETG</sequence>
<dbReference type="Pfam" id="PF00356">
    <property type="entry name" value="LacI"/>
    <property type="match status" value="1"/>
</dbReference>
<dbReference type="Pfam" id="PF13407">
    <property type="entry name" value="Peripla_BP_4"/>
    <property type="match status" value="1"/>
</dbReference>
<dbReference type="PROSITE" id="PS50932">
    <property type="entry name" value="HTH_LACI_2"/>
    <property type="match status" value="1"/>
</dbReference>
<evidence type="ECO:0000313" key="7">
    <source>
        <dbReference type="Proteomes" id="UP000244934"/>
    </source>
</evidence>
<dbReference type="AlphaFoldDB" id="A0A2R8CMC1"/>
<protein>
    <submittedName>
        <fullName evidence="6">HTH-type transcriptional repressor CytR</fullName>
    </submittedName>
</protein>
<dbReference type="Gene3D" id="1.10.260.40">
    <property type="entry name" value="lambda repressor-like DNA-binding domains"/>
    <property type="match status" value="1"/>
</dbReference>
<dbReference type="GO" id="GO:0000976">
    <property type="term" value="F:transcription cis-regulatory region binding"/>
    <property type="evidence" value="ECO:0007669"/>
    <property type="project" value="TreeGrafter"/>
</dbReference>
<dbReference type="GO" id="GO:0055085">
    <property type="term" value="P:transmembrane transport"/>
    <property type="evidence" value="ECO:0007669"/>
    <property type="project" value="UniProtKB-ARBA"/>
</dbReference>
<dbReference type="GO" id="GO:0003700">
    <property type="term" value="F:DNA-binding transcription factor activity"/>
    <property type="evidence" value="ECO:0007669"/>
    <property type="project" value="TreeGrafter"/>
</dbReference>
<reference evidence="7" key="1">
    <citation type="submission" date="2018-03" db="EMBL/GenBank/DDBJ databases">
        <authorList>
            <person name="Navarro De La Torre S."/>
        </authorList>
    </citation>
    <scope>NUCLEOTIDE SEQUENCE [LARGE SCALE GENOMIC DNA]</scope>
    <source>
        <strain evidence="7">EAod3</strain>
    </source>
</reference>
<accession>A0A2R8CMC1</accession>
<dbReference type="CDD" id="cd01392">
    <property type="entry name" value="HTH_LacI"/>
    <property type="match status" value="1"/>
</dbReference>
<evidence type="ECO:0000256" key="1">
    <source>
        <dbReference type="ARBA" id="ARBA00022491"/>
    </source>
</evidence>
<dbReference type="InterPro" id="IPR010982">
    <property type="entry name" value="Lambda_DNA-bd_dom_sf"/>
</dbReference>
<dbReference type="SUPFAM" id="SSF53822">
    <property type="entry name" value="Periplasmic binding protein-like I"/>
    <property type="match status" value="1"/>
</dbReference>
<dbReference type="InterPro" id="IPR025997">
    <property type="entry name" value="SBP_2_dom"/>
</dbReference>